<feature type="region of interest" description="Disordered" evidence="1">
    <location>
        <begin position="63"/>
        <end position="82"/>
    </location>
</feature>
<dbReference type="EMBL" id="JAHDYS010000011">
    <property type="protein sequence ID" value="MBT1072599.1"/>
    <property type="molecule type" value="Genomic_DNA"/>
</dbReference>
<accession>A0ABS5UAB4</accession>
<dbReference type="Pfam" id="PF09917">
    <property type="entry name" value="DUF2147"/>
    <property type="match status" value="1"/>
</dbReference>
<proteinExistence type="predicted"/>
<feature type="compositionally biased region" description="Basic and acidic residues" evidence="1">
    <location>
        <begin position="63"/>
        <end position="77"/>
    </location>
</feature>
<protein>
    <submittedName>
        <fullName evidence="3">DUF2147 domain-containing protein</fullName>
    </submittedName>
</protein>
<dbReference type="PANTHER" id="PTHR36919:SF2">
    <property type="entry name" value="BLL6627 PROTEIN"/>
    <property type="match status" value="1"/>
</dbReference>
<evidence type="ECO:0000313" key="4">
    <source>
        <dbReference type="Proteomes" id="UP000784128"/>
    </source>
</evidence>
<dbReference type="RefSeq" id="WP_214299755.1">
    <property type="nucleotide sequence ID" value="NZ_JAHDYS010000011.1"/>
</dbReference>
<evidence type="ECO:0000313" key="3">
    <source>
        <dbReference type="EMBL" id="MBT1072599.1"/>
    </source>
</evidence>
<name>A0ABS5UAB4_9BACT</name>
<gene>
    <name evidence="3" type="ORF">KJB30_12440</name>
</gene>
<evidence type="ECO:0000259" key="2">
    <source>
        <dbReference type="Pfam" id="PF09917"/>
    </source>
</evidence>
<dbReference type="Gene3D" id="2.40.128.520">
    <property type="match status" value="1"/>
</dbReference>
<evidence type="ECO:0000256" key="1">
    <source>
        <dbReference type="SAM" id="MobiDB-lite"/>
    </source>
</evidence>
<feature type="domain" description="DUF2147" evidence="2">
    <location>
        <begin position="27"/>
        <end position="145"/>
    </location>
</feature>
<keyword evidence="4" id="KW-1185">Reference proteome</keyword>
<dbReference type="PANTHER" id="PTHR36919">
    <property type="entry name" value="BLR1215 PROTEIN"/>
    <property type="match status" value="1"/>
</dbReference>
<organism evidence="3 4">
    <name type="scientific">Pelotalea chapellei</name>
    <dbReference type="NCBI Taxonomy" id="44671"/>
    <lineage>
        <taxon>Bacteria</taxon>
        <taxon>Pseudomonadati</taxon>
        <taxon>Thermodesulfobacteriota</taxon>
        <taxon>Desulfuromonadia</taxon>
        <taxon>Geobacterales</taxon>
        <taxon>Geobacteraceae</taxon>
        <taxon>Pelotalea</taxon>
    </lineage>
</organism>
<dbReference type="Proteomes" id="UP000784128">
    <property type="component" value="Unassembled WGS sequence"/>
</dbReference>
<reference evidence="3 4" key="1">
    <citation type="submission" date="2021-05" db="EMBL/GenBank/DDBJ databases">
        <title>The draft genome of Geobacter chapellei DSM 13688.</title>
        <authorList>
            <person name="Xu Z."/>
            <person name="Masuda Y."/>
            <person name="Itoh H."/>
            <person name="Senoo K."/>
        </authorList>
    </citation>
    <scope>NUCLEOTIDE SEQUENCE [LARGE SCALE GENOMIC DNA]</scope>
    <source>
        <strain evidence="3 4">DSM 13688</strain>
    </source>
</reference>
<sequence length="148" mass="16809">MRIALILGLIIWCVVVDVYAGQHDILGKWKTEKGDVQLDFFQCEEKICAKIVWLQHPEYKNEKDGPVGTAKTDRKNPDPAMRSRPVLGLRVVSEVTPAGENQWGGGICYDPQTGKTYKCKMKMVSPDRLEMRGYIGFSLFGRDYVLVR</sequence>
<comment type="caution">
    <text evidence="3">The sequence shown here is derived from an EMBL/GenBank/DDBJ whole genome shotgun (WGS) entry which is preliminary data.</text>
</comment>
<dbReference type="InterPro" id="IPR019223">
    <property type="entry name" value="DUF2147"/>
</dbReference>